<organism evidence="3 4">
    <name type="scientific">Geomicrobium halophilum</name>
    <dbReference type="NCBI Taxonomy" id="549000"/>
    <lineage>
        <taxon>Bacteria</taxon>
        <taxon>Bacillati</taxon>
        <taxon>Bacillota</taxon>
        <taxon>Bacilli</taxon>
        <taxon>Bacillales</taxon>
        <taxon>Geomicrobium</taxon>
    </lineage>
</organism>
<keyword evidence="1" id="KW-1015">Disulfide bond</keyword>
<evidence type="ECO:0000259" key="2">
    <source>
        <dbReference type="PROSITE" id="PS51352"/>
    </source>
</evidence>
<dbReference type="InterPro" id="IPR013766">
    <property type="entry name" value="Thioredoxin_domain"/>
</dbReference>
<sequence>MVRKVISAIVILVAVTVIGSIVYQTVSSPPVGVNQGEEAPDIELMRAEGESMSLSDQRGDFVIMNLWASWCEPCIREFPMLDEVHQDYQDEGMQVIAVNMTSYERTPDEAVEFLGDHPVSMPILFDEEGEAADVYLDEGLPTTYFINEEGIIVDTIVGEVTRDMVEERIQPFL</sequence>
<dbReference type="PANTHER" id="PTHR42852:SF17">
    <property type="entry name" value="THIOREDOXIN-LIKE PROTEIN HI_1115"/>
    <property type="match status" value="1"/>
</dbReference>
<dbReference type="AlphaFoldDB" id="A0A841PXR8"/>
<dbReference type="EMBL" id="JACHHJ010000001">
    <property type="protein sequence ID" value="MBB6448962.1"/>
    <property type="molecule type" value="Genomic_DNA"/>
</dbReference>
<dbReference type="CDD" id="cd02966">
    <property type="entry name" value="TlpA_like_family"/>
    <property type="match status" value="1"/>
</dbReference>
<dbReference type="GO" id="GO:0016209">
    <property type="term" value="F:antioxidant activity"/>
    <property type="evidence" value="ECO:0007669"/>
    <property type="project" value="InterPro"/>
</dbReference>
<dbReference type="PROSITE" id="PS51352">
    <property type="entry name" value="THIOREDOXIN_2"/>
    <property type="match status" value="1"/>
</dbReference>
<evidence type="ECO:0000256" key="1">
    <source>
        <dbReference type="ARBA" id="ARBA00023157"/>
    </source>
</evidence>
<keyword evidence="3" id="KW-0413">Isomerase</keyword>
<feature type="domain" description="Thioredoxin" evidence="2">
    <location>
        <begin position="33"/>
        <end position="173"/>
    </location>
</feature>
<dbReference type="InterPro" id="IPR000866">
    <property type="entry name" value="AhpC/TSA"/>
</dbReference>
<proteinExistence type="predicted"/>
<accession>A0A841PXR8</accession>
<dbReference type="InterPro" id="IPR036249">
    <property type="entry name" value="Thioredoxin-like_sf"/>
</dbReference>
<evidence type="ECO:0000313" key="4">
    <source>
        <dbReference type="Proteomes" id="UP000568839"/>
    </source>
</evidence>
<protein>
    <submittedName>
        <fullName evidence="3">Thiol-disulfide isomerase/thioredoxin</fullName>
    </submittedName>
</protein>
<dbReference type="Pfam" id="PF00578">
    <property type="entry name" value="AhpC-TSA"/>
    <property type="match status" value="1"/>
</dbReference>
<comment type="caution">
    <text evidence="3">The sequence shown here is derived from an EMBL/GenBank/DDBJ whole genome shotgun (WGS) entry which is preliminary data.</text>
</comment>
<dbReference type="GO" id="GO:0016853">
    <property type="term" value="F:isomerase activity"/>
    <property type="evidence" value="ECO:0007669"/>
    <property type="project" value="UniProtKB-KW"/>
</dbReference>
<name>A0A841PXR8_9BACL</name>
<dbReference type="RefSeq" id="WP_184402899.1">
    <property type="nucleotide sequence ID" value="NZ_JACHHJ010000001.1"/>
</dbReference>
<gene>
    <name evidence="3" type="ORF">HNR44_000911</name>
</gene>
<dbReference type="GO" id="GO:0016491">
    <property type="term" value="F:oxidoreductase activity"/>
    <property type="evidence" value="ECO:0007669"/>
    <property type="project" value="InterPro"/>
</dbReference>
<dbReference type="InterPro" id="IPR050553">
    <property type="entry name" value="Thioredoxin_ResA/DsbE_sf"/>
</dbReference>
<dbReference type="Proteomes" id="UP000568839">
    <property type="component" value="Unassembled WGS sequence"/>
</dbReference>
<dbReference type="SUPFAM" id="SSF52833">
    <property type="entry name" value="Thioredoxin-like"/>
    <property type="match status" value="1"/>
</dbReference>
<dbReference type="PANTHER" id="PTHR42852">
    <property type="entry name" value="THIOL:DISULFIDE INTERCHANGE PROTEIN DSBE"/>
    <property type="match status" value="1"/>
</dbReference>
<keyword evidence="4" id="KW-1185">Reference proteome</keyword>
<dbReference type="Gene3D" id="3.40.30.10">
    <property type="entry name" value="Glutaredoxin"/>
    <property type="match status" value="1"/>
</dbReference>
<reference evidence="3 4" key="1">
    <citation type="submission" date="2020-08" db="EMBL/GenBank/DDBJ databases">
        <title>Genomic Encyclopedia of Type Strains, Phase IV (KMG-IV): sequencing the most valuable type-strain genomes for metagenomic binning, comparative biology and taxonomic classification.</title>
        <authorList>
            <person name="Goeker M."/>
        </authorList>
    </citation>
    <scope>NUCLEOTIDE SEQUENCE [LARGE SCALE GENOMIC DNA]</scope>
    <source>
        <strain evidence="3 4">DSM 21769</strain>
    </source>
</reference>
<evidence type="ECO:0000313" key="3">
    <source>
        <dbReference type="EMBL" id="MBB6448962.1"/>
    </source>
</evidence>